<feature type="domain" description="MaoC-like" evidence="1">
    <location>
        <begin position="192"/>
        <end position="275"/>
    </location>
</feature>
<evidence type="ECO:0000313" key="3">
    <source>
        <dbReference type="Proteomes" id="UP001249020"/>
    </source>
</evidence>
<dbReference type="AlphaFoldDB" id="A0AAW8R721"/>
<comment type="caution">
    <text evidence="2">The sequence shown here is derived from an EMBL/GenBank/DDBJ whole genome shotgun (WGS) entry which is preliminary data.</text>
</comment>
<dbReference type="InterPro" id="IPR003965">
    <property type="entry name" value="Fatty_acid_synthase"/>
</dbReference>
<dbReference type="Pfam" id="PF01575">
    <property type="entry name" value="MaoC_dehydratas"/>
    <property type="match status" value="1"/>
</dbReference>
<dbReference type="GO" id="GO:0005835">
    <property type="term" value="C:fatty acid synthase complex"/>
    <property type="evidence" value="ECO:0007669"/>
    <property type="project" value="InterPro"/>
</dbReference>
<dbReference type="SUPFAM" id="SSF54637">
    <property type="entry name" value="Thioesterase/thiol ester dehydrase-isomerase"/>
    <property type="match status" value="1"/>
</dbReference>
<gene>
    <name evidence="2" type="ORF">RM544_15420</name>
</gene>
<sequence length="316" mass="35171">MNMGLLQAAFYKPPQAASEELALPTQVREQKHQINTRHCEKYHNLVAWNSGIASVIHPNYLQVLTLPMQLSMMVNKPFPFKPMGLVHLANEIKVNELPEQNAGLHLKTSFAGLQVHKRGYVFALKSEGFVDEALAIEATSFYLARVKHDLAHDEQSGHIASNPETIQLLPSLNNNDHQGPSLSFPLTFEQGIGRRYASASGDYNPIHLSRWSAKLLGFRRAIAHGMYSKAICISMLAKNDAFDCRTASPSIFADKAITTQFVQPIYLPSATEMEVSQAIPKSDEIQGNELPSLRFSLKSQQRAKTRLHILGEVSTI</sequence>
<evidence type="ECO:0000259" key="1">
    <source>
        <dbReference type="Pfam" id="PF01575"/>
    </source>
</evidence>
<accession>A0AAW8R721</accession>
<dbReference type="Proteomes" id="UP001249020">
    <property type="component" value="Unassembled WGS sequence"/>
</dbReference>
<dbReference type="CDD" id="cd03441">
    <property type="entry name" value="R_hydratase_like"/>
    <property type="match status" value="1"/>
</dbReference>
<dbReference type="PANTHER" id="PTHR43841:SF3">
    <property type="entry name" value="(3R)-HYDROXYACYL-ACP DEHYDRATASE SUBUNIT HADB"/>
    <property type="match status" value="1"/>
</dbReference>
<proteinExistence type="predicted"/>
<evidence type="ECO:0000313" key="2">
    <source>
        <dbReference type="EMBL" id="MDT0583941.1"/>
    </source>
</evidence>
<name>A0AAW8R721_9ALTE</name>
<reference evidence="2 3" key="1">
    <citation type="submission" date="2023-09" db="EMBL/GenBank/DDBJ databases">
        <authorList>
            <person name="Rey-Velasco X."/>
        </authorList>
    </citation>
    <scope>NUCLEOTIDE SEQUENCE [LARGE SCALE GENOMIC DNA]</scope>
    <source>
        <strain evidence="2 3">W409</strain>
    </source>
</reference>
<dbReference type="GO" id="GO:0006633">
    <property type="term" value="P:fatty acid biosynthetic process"/>
    <property type="evidence" value="ECO:0007669"/>
    <property type="project" value="InterPro"/>
</dbReference>
<dbReference type="InterPro" id="IPR029069">
    <property type="entry name" value="HotDog_dom_sf"/>
</dbReference>
<dbReference type="InterPro" id="IPR002539">
    <property type="entry name" value="MaoC-like_dom"/>
</dbReference>
<protein>
    <submittedName>
        <fullName evidence="2">MaoC/PaaZ C-terminal domain-containing protein</fullName>
    </submittedName>
</protein>
<dbReference type="PRINTS" id="PR01483">
    <property type="entry name" value="FASYNTHASE"/>
</dbReference>
<dbReference type="Gene3D" id="3.10.129.10">
    <property type="entry name" value="Hotdog Thioesterase"/>
    <property type="match status" value="1"/>
</dbReference>
<dbReference type="EMBL" id="JAVRIE010000007">
    <property type="protein sequence ID" value="MDT0583941.1"/>
    <property type="molecule type" value="Genomic_DNA"/>
</dbReference>
<organism evidence="2 3">
    <name type="scientific">Brumicola blandensis</name>
    <dbReference type="NCBI Taxonomy" id="3075611"/>
    <lineage>
        <taxon>Bacteria</taxon>
        <taxon>Pseudomonadati</taxon>
        <taxon>Pseudomonadota</taxon>
        <taxon>Gammaproteobacteria</taxon>
        <taxon>Alteromonadales</taxon>
        <taxon>Alteromonadaceae</taxon>
        <taxon>Brumicola</taxon>
    </lineage>
</organism>
<dbReference type="RefSeq" id="WP_311362715.1">
    <property type="nucleotide sequence ID" value="NZ_JAVRIE010000007.1"/>
</dbReference>
<dbReference type="PANTHER" id="PTHR43841">
    <property type="entry name" value="3-HYDROXYACYL-THIOESTER DEHYDRATASE HTDX-RELATED"/>
    <property type="match status" value="1"/>
</dbReference>
<dbReference type="GO" id="GO:0004312">
    <property type="term" value="F:fatty acid synthase activity"/>
    <property type="evidence" value="ECO:0007669"/>
    <property type="project" value="InterPro"/>
</dbReference>
<keyword evidence="3" id="KW-1185">Reference proteome</keyword>